<reference evidence="8 9" key="1">
    <citation type="submission" date="2018-05" db="EMBL/GenBank/DDBJ databases">
        <title>Genomic Encyclopedia of Type Strains, Phase IV (KMG-IV): sequencing the most valuable type-strain genomes for metagenomic binning, comparative biology and taxonomic classification.</title>
        <authorList>
            <person name="Goeker M."/>
        </authorList>
    </citation>
    <scope>NUCLEOTIDE SEQUENCE [LARGE SCALE GENOMIC DNA]</scope>
    <source>
        <strain evidence="8 9">DSM 6462</strain>
    </source>
</reference>
<dbReference type="PANTHER" id="PTHR43183">
    <property type="entry name" value="HYPOTHETICAL DIHYDROXYACID DEHYDRATASE (EUROFUNG)-RELATED"/>
    <property type="match status" value="1"/>
</dbReference>
<evidence type="ECO:0000256" key="4">
    <source>
        <dbReference type="ARBA" id="ARBA00023014"/>
    </source>
</evidence>
<evidence type="ECO:0000256" key="3">
    <source>
        <dbReference type="ARBA" id="ARBA00023004"/>
    </source>
</evidence>
<sequence>MSEQDDHRPGGFRSAAWFGPDDRNGFMHRSWMKNQGTPDHMFDGRPVIGICNTWSELTPCNGHFRHIAEHVKRGVLEAGGFPVEFPVMSLGETLLRPTAMLFRNLASMEVEETIRANPIDGVVLLCGCDKTTPALVMGAASCDLPTIVVSGGPMLNGKYRGSDIGSGTNLFSMSEDARAGRMTRREFMEAESCMSRSPGHCMTMGTASTMASMVEALGLTLPQNAAIPAVDSRRLVLAQDSGRRIVEMVREDLRLSKILDRRSFENAIRVNAAIGGSTNAVIHLLAMAGRCEIALTLDDFDRIGREVPLLVDLMPSGRFLMEDFYYAGGLPVVLRRLGGLLHGDARTVSGKALAETFAEAPCWNDEVIRPLERPVREKAGIAVLRGNLAPNGAIIKPSAASPALLVHRGRAIVFEGLSDFRARIDDPALDVDESSVLVMRGVGLKGHPGMPEVGNMPLPRKLLERGVRDMVRLSDARMSGTAYGTVILHVAPEAAAGGPLALVETGDMIAIDVPNGRLHLDVSDATLAARRQRRDAPSAAPATGYERLYLQHIMQPDTGADFDFLVGRRGPAVADNAH</sequence>
<keyword evidence="5" id="KW-0456">Lyase</keyword>
<proteinExistence type="inferred from homology"/>
<dbReference type="SUPFAM" id="SSF52016">
    <property type="entry name" value="LeuD/IlvD-like"/>
    <property type="match status" value="1"/>
</dbReference>
<evidence type="ECO:0000259" key="7">
    <source>
        <dbReference type="Pfam" id="PF24877"/>
    </source>
</evidence>
<dbReference type="AlphaFoldDB" id="A0A2V3TUW3"/>
<dbReference type="InterPro" id="IPR020558">
    <property type="entry name" value="DiOHA_6PGluconate_deHydtase_CS"/>
</dbReference>
<comment type="caution">
    <text evidence="8">The sequence shown here is derived from an EMBL/GenBank/DDBJ whole genome shotgun (WGS) entry which is preliminary data.</text>
</comment>
<gene>
    <name evidence="8" type="ORF">C7450_116123</name>
</gene>
<dbReference type="GO" id="GO:0051536">
    <property type="term" value="F:iron-sulfur cluster binding"/>
    <property type="evidence" value="ECO:0007669"/>
    <property type="project" value="UniProtKB-KW"/>
</dbReference>
<dbReference type="SUPFAM" id="SSF143975">
    <property type="entry name" value="IlvD/EDD N-terminal domain-like"/>
    <property type="match status" value="1"/>
</dbReference>
<protein>
    <submittedName>
        <fullName evidence="8">Dihydroxyacid dehydratase</fullName>
    </submittedName>
</protein>
<evidence type="ECO:0000256" key="1">
    <source>
        <dbReference type="ARBA" id="ARBA00006486"/>
    </source>
</evidence>
<keyword evidence="3" id="KW-0408">Iron</keyword>
<dbReference type="InterPro" id="IPR037237">
    <property type="entry name" value="IlvD/EDD_N"/>
</dbReference>
<dbReference type="PANTHER" id="PTHR43183:SF1">
    <property type="entry name" value="HYPOTHETICAL DIHYDROXY-ACID DEHYDRATASE (EUROFUNG)-RELATED"/>
    <property type="match status" value="1"/>
</dbReference>
<dbReference type="InterPro" id="IPR052352">
    <property type="entry name" value="Sugar_Degrad_Dehydratases"/>
</dbReference>
<dbReference type="Proteomes" id="UP000248021">
    <property type="component" value="Unassembled WGS sequence"/>
</dbReference>
<dbReference type="InterPro" id="IPR000581">
    <property type="entry name" value="ILV_EDD_N"/>
</dbReference>
<dbReference type="InterPro" id="IPR042096">
    <property type="entry name" value="Dihydro-acid_dehy_C"/>
</dbReference>
<comment type="similarity">
    <text evidence="1">Belongs to the IlvD/Edd family.</text>
</comment>
<dbReference type="Pfam" id="PF00920">
    <property type="entry name" value="ILVD_EDD_N"/>
    <property type="match status" value="1"/>
</dbReference>
<dbReference type="Pfam" id="PF24877">
    <property type="entry name" value="ILV_EDD_C"/>
    <property type="match status" value="1"/>
</dbReference>
<keyword evidence="9" id="KW-1185">Reference proteome</keyword>
<evidence type="ECO:0000313" key="8">
    <source>
        <dbReference type="EMBL" id="PXW52549.1"/>
    </source>
</evidence>
<evidence type="ECO:0000256" key="5">
    <source>
        <dbReference type="ARBA" id="ARBA00023239"/>
    </source>
</evidence>
<dbReference type="FunFam" id="3.50.30.80:FF:000001">
    <property type="entry name" value="Dihydroxy-acid dehydratase"/>
    <property type="match status" value="1"/>
</dbReference>
<dbReference type="GO" id="GO:0046872">
    <property type="term" value="F:metal ion binding"/>
    <property type="evidence" value="ECO:0007669"/>
    <property type="project" value="UniProtKB-KW"/>
</dbReference>
<feature type="domain" description="Dihydroxy-acid/6-phosphogluconate dehydratase C-terminal" evidence="7">
    <location>
        <begin position="366"/>
        <end position="560"/>
    </location>
</feature>
<name>A0A2V3TUW3_9HYPH</name>
<accession>A0A2V3TUW3</accession>
<dbReference type="Gene3D" id="3.50.30.80">
    <property type="entry name" value="IlvD/EDD C-terminal domain-like"/>
    <property type="match status" value="1"/>
</dbReference>
<feature type="domain" description="Dihydroxy-acid/6-phosphogluconate dehydratase N-terminal" evidence="6">
    <location>
        <begin position="45"/>
        <end position="355"/>
    </location>
</feature>
<dbReference type="RefSeq" id="WP_110378018.1">
    <property type="nucleotide sequence ID" value="NZ_JAHBRY010000001.1"/>
</dbReference>
<dbReference type="NCBIfam" id="NF009560">
    <property type="entry name" value="PRK13017.1"/>
    <property type="match status" value="1"/>
</dbReference>
<evidence type="ECO:0000313" key="9">
    <source>
        <dbReference type="Proteomes" id="UP000248021"/>
    </source>
</evidence>
<dbReference type="OrthoDB" id="7793094at2"/>
<dbReference type="GO" id="GO:0016836">
    <property type="term" value="F:hydro-lyase activity"/>
    <property type="evidence" value="ECO:0007669"/>
    <property type="project" value="UniProtKB-ARBA"/>
</dbReference>
<evidence type="ECO:0000256" key="2">
    <source>
        <dbReference type="ARBA" id="ARBA00022723"/>
    </source>
</evidence>
<keyword evidence="4" id="KW-0411">Iron-sulfur</keyword>
<dbReference type="NCBIfam" id="NF004784">
    <property type="entry name" value="PRK06131.1"/>
    <property type="match status" value="1"/>
</dbReference>
<keyword evidence="2" id="KW-0479">Metal-binding</keyword>
<organism evidence="8 9">
    <name type="scientific">Chelatococcus asaccharovorans</name>
    <dbReference type="NCBI Taxonomy" id="28210"/>
    <lineage>
        <taxon>Bacteria</taxon>
        <taxon>Pseudomonadati</taxon>
        <taxon>Pseudomonadota</taxon>
        <taxon>Alphaproteobacteria</taxon>
        <taxon>Hyphomicrobiales</taxon>
        <taxon>Chelatococcaceae</taxon>
        <taxon>Chelatococcus</taxon>
    </lineage>
</organism>
<dbReference type="EMBL" id="QJJK01000016">
    <property type="protein sequence ID" value="PXW52549.1"/>
    <property type="molecule type" value="Genomic_DNA"/>
</dbReference>
<dbReference type="PROSITE" id="PS00886">
    <property type="entry name" value="ILVD_EDD_1"/>
    <property type="match status" value="1"/>
</dbReference>
<evidence type="ECO:0000259" key="6">
    <source>
        <dbReference type="Pfam" id="PF00920"/>
    </source>
</evidence>
<dbReference type="InterPro" id="IPR056740">
    <property type="entry name" value="ILV_EDD_C"/>
</dbReference>